<evidence type="ECO:0000256" key="1">
    <source>
        <dbReference type="SAM" id="MobiDB-lite"/>
    </source>
</evidence>
<name>A0A9J6EZQ4_RHIMP</name>
<dbReference type="SUPFAM" id="SSF56112">
    <property type="entry name" value="Protein kinase-like (PK-like)"/>
    <property type="match status" value="1"/>
</dbReference>
<dbReference type="InterPro" id="IPR020635">
    <property type="entry name" value="Tyr_kinase_cat_dom"/>
</dbReference>
<dbReference type="Proteomes" id="UP000821866">
    <property type="component" value="Chromosome 1"/>
</dbReference>
<dbReference type="PANTHER" id="PTHR24416:SF631">
    <property type="entry name" value="SERINE_THREONINE_TYROSINE KINASE 1"/>
    <property type="match status" value="1"/>
</dbReference>
<dbReference type="PROSITE" id="PS50011">
    <property type="entry name" value="PROTEIN_KINASE_DOM"/>
    <property type="match status" value="1"/>
</dbReference>
<feature type="region of interest" description="Disordered" evidence="1">
    <location>
        <begin position="296"/>
        <end position="326"/>
    </location>
</feature>
<dbReference type="AlphaFoldDB" id="A0A9J6EZQ4"/>
<comment type="caution">
    <text evidence="3">The sequence shown here is derived from an EMBL/GenBank/DDBJ whole genome shotgun (WGS) entry which is preliminary data.</text>
</comment>
<dbReference type="GO" id="GO:0007169">
    <property type="term" value="P:cell surface receptor protein tyrosine kinase signaling pathway"/>
    <property type="evidence" value="ECO:0007669"/>
    <property type="project" value="TreeGrafter"/>
</dbReference>
<dbReference type="GO" id="GO:0005886">
    <property type="term" value="C:plasma membrane"/>
    <property type="evidence" value="ECO:0007669"/>
    <property type="project" value="TreeGrafter"/>
</dbReference>
<dbReference type="PANTHER" id="PTHR24416">
    <property type="entry name" value="TYROSINE-PROTEIN KINASE RECEPTOR"/>
    <property type="match status" value="1"/>
</dbReference>
<sequence length="350" mass="38161">MRWKTGLLQFLSYHSADHGSKRGVGSRVVRNGCRRVVQLQPCRFELVRALAHRYNVSNWYWVLYDQSIEGNRPYAFEQMALLVCLCHGGVDTSTEKENILDIRGKFSNKSDMWSFGILLWEIYSFGRVPYPRIPLADVVRHVSKGYRMESPEGCPSDVYELMRAAWQEEPQERPTFAQRTVSDFLEAAASALGDSCAQVPSSSRQDQTVDKCCPCASELTLVPMQGLKCSTPVISGVAASSAGVDDATVNADHAALEDLSCTPLSCVEMPVSDTCPQERTQTRKSLGCGAEAVPAHTSTSPCEALSNGSGALSATQKPSSSSLGEHRTRVSVAGAFALLVTAYLQTQIPP</sequence>
<dbReference type="InterPro" id="IPR001245">
    <property type="entry name" value="Ser-Thr/Tyr_kinase_cat_dom"/>
</dbReference>
<dbReference type="Gene3D" id="1.10.510.10">
    <property type="entry name" value="Transferase(Phosphotransferase) domain 1"/>
    <property type="match status" value="1"/>
</dbReference>
<evidence type="ECO:0000313" key="4">
    <source>
        <dbReference type="Proteomes" id="UP000821866"/>
    </source>
</evidence>
<dbReference type="PRINTS" id="PR00109">
    <property type="entry name" value="TYRKINASE"/>
</dbReference>
<dbReference type="GO" id="GO:0043235">
    <property type="term" value="C:receptor complex"/>
    <property type="evidence" value="ECO:0007669"/>
    <property type="project" value="TreeGrafter"/>
</dbReference>
<dbReference type="GO" id="GO:0005524">
    <property type="term" value="F:ATP binding"/>
    <property type="evidence" value="ECO:0007669"/>
    <property type="project" value="InterPro"/>
</dbReference>
<organism evidence="3 4">
    <name type="scientific">Rhipicephalus microplus</name>
    <name type="common">Cattle tick</name>
    <name type="synonym">Boophilus microplus</name>
    <dbReference type="NCBI Taxonomy" id="6941"/>
    <lineage>
        <taxon>Eukaryota</taxon>
        <taxon>Metazoa</taxon>
        <taxon>Ecdysozoa</taxon>
        <taxon>Arthropoda</taxon>
        <taxon>Chelicerata</taxon>
        <taxon>Arachnida</taxon>
        <taxon>Acari</taxon>
        <taxon>Parasitiformes</taxon>
        <taxon>Ixodida</taxon>
        <taxon>Ixodoidea</taxon>
        <taxon>Ixodidae</taxon>
        <taxon>Rhipicephalinae</taxon>
        <taxon>Rhipicephalus</taxon>
        <taxon>Boophilus</taxon>
    </lineage>
</organism>
<accession>A0A9J6EZQ4</accession>
<dbReference type="GO" id="GO:0004714">
    <property type="term" value="F:transmembrane receptor protein tyrosine kinase activity"/>
    <property type="evidence" value="ECO:0007669"/>
    <property type="project" value="TreeGrafter"/>
</dbReference>
<dbReference type="Pfam" id="PF07714">
    <property type="entry name" value="PK_Tyr_Ser-Thr"/>
    <property type="match status" value="1"/>
</dbReference>
<gene>
    <name evidence="3" type="ORF">HPB51_009210</name>
</gene>
<reference evidence="3" key="1">
    <citation type="journal article" date="2020" name="Cell">
        <title>Large-Scale Comparative Analyses of Tick Genomes Elucidate Their Genetic Diversity and Vector Capacities.</title>
        <authorList>
            <consortium name="Tick Genome and Microbiome Consortium (TIGMIC)"/>
            <person name="Jia N."/>
            <person name="Wang J."/>
            <person name="Shi W."/>
            <person name="Du L."/>
            <person name="Sun Y."/>
            <person name="Zhan W."/>
            <person name="Jiang J.F."/>
            <person name="Wang Q."/>
            <person name="Zhang B."/>
            <person name="Ji P."/>
            <person name="Bell-Sakyi L."/>
            <person name="Cui X.M."/>
            <person name="Yuan T.T."/>
            <person name="Jiang B.G."/>
            <person name="Yang W.F."/>
            <person name="Lam T.T."/>
            <person name="Chang Q.C."/>
            <person name="Ding S.J."/>
            <person name="Wang X.J."/>
            <person name="Zhu J.G."/>
            <person name="Ruan X.D."/>
            <person name="Zhao L."/>
            <person name="Wei J.T."/>
            <person name="Ye R.Z."/>
            <person name="Que T.C."/>
            <person name="Du C.H."/>
            <person name="Zhou Y.H."/>
            <person name="Cheng J.X."/>
            <person name="Dai P.F."/>
            <person name="Guo W.B."/>
            <person name="Han X.H."/>
            <person name="Huang E.J."/>
            <person name="Li L.F."/>
            <person name="Wei W."/>
            <person name="Gao Y.C."/>
            <person name="Liu J.Z."/>
            <person name="Shao H.Z."/>
            <person name="Wang X."/>
            <person name="Wang C.C."/>
            <person name="Yang T.C."/>
            <person name="Huo Q.B."/>
            <person name="Li W."/>
            <person name="Chen H.Y."/>
            <person name="Chen S.E."/>
            <person name="Zhou L.G."/>
            <person name="Ni X.B."/>
            <person name="Tian J.H."/>
            <person name="Sheng Y."/>
            <person name="Liu T."/>
            <person name="Pan Y.S."/>
            <person name="Xia L.Y."/>
            <person name="Li J."/>
            <person name="Zhao F."/>
            <person name="Cao W.C."/>
        </authorList>
    </citation>
    <scope>NUCLEOTIDE SEQUENCE</scope>
    <source>
        <strain evidence="3">Rmic-2018</strain>
    </source>
</reference>
<evidence type="ECO:0000259" key="2">
    <source>
        <dbReference type="PROSITE" id="PS50011"/>
    </source>
</evidence>
<dbReference type="InterPro" id="IPR050122">
    <property type="entry name" value="RTK"/>
</dbReference>
<keyword evidence="4" id="KW-1185">Reference proteome</keyword>
<feature type="compositionally biased region" description="Polar residues" evidence="1">
    <location>
        <begin position="296"/>
        <end position="323"/>
    </location>
</feature>
<proteinExistence type="predicted"/>
<evidence type="ECO:0000313" key="3">
    <source>
        <dbReference type="EMBL" id="KAH8039954.1"/>
    </source>
</evidence>
<dbReference type="SMART" id="SM00219">
    <property type="entry name" value="TyrKc"/>
    <property type="match status" value="1"/>
</dbReference>
<dbReference type="InterPro" id="IPR000719">
    <property type="entry name" value="Prot_kinase_dom"/>
</dbReference>
<dbReference type="VEuPathDB" id="VectorBase:LOC119170244"/>
<dbReference type="EMBL" id="JABSTU010000001">
    <property type="protein sequence ID" value="KAH8039954.1"/>
    <property type="molecule type" value="Genomic_DNA"/>
</dbReference>
<feature type="domain" description="Protein kinase" evidence="2">
    <location>
        <begin position="1"/>
        <end position="185"/>
    </location>
</feature>
<reference evidence="3" key="2">
    <citation type="submission" date="2021-09" db="EMBL/GenBank/DDBJ databases">
        <authorList>
            <person name="Jia N."/>
            <person name="Wang J."/>
            <person name="Shi W."/>
            <person name="Du L."/>
            <person name="Sun Y."/>
            <person name="Zhan W."/>
            <person name="Jiang J."/>
            <person name="Wang Q."/>
            <person name="Zhang B."/>
            <person name="Ji P."/>
            <person name="Sakyi L.B."/>
            <person name="Cui X."/>
            <person name="Yuan T."/>
            <person name="Jiang B."/>
            <person name="Yang W."/>
            <person name="Lam T.T.-Y."/>
            <person name="Chang Q."/>
            <person name="Ding S."/>
            <person name="Wang X."/>
            <person name="Zhu J."/>
            <person name="Ruan X."/>
            <person name="Zhao L."/>
            <person name="Wei J."/>
            <person name="Que T."/>
            <person name="Du C."/>
            <person name="Cheng J."/>
            <person name="Dai P."/>
            <person name="Han X."/>
            <person name="Huang E."/>
            <person name="Gao Y."/>
            <person name="Liu J."/>
            <person name="Shao H."/>
            <person name="Ye R."/>
            <person name="Li L."/>
            <person name="Wei W."/>
            <person name="Wang X."/>
            <person name="Wang C."/>
            <person name="Huo Q."/>
            <person name="Li W."/>
            <person name="Guo W."/>
            <person name="Chen H."/>
            <person name="Chen S."/>
            <person name="Zhou L."/>
            <person name="Zhou L."/>
            <person name="Ni X."/>
            <person name="Tian J."/>
            <person name="Zhou Y."/>
            <person name="Sheng Y."/>
            <person name="Liu T."/>
            <person name="Pan Y."/>
            <person name="Xia L."/>
            <person name="Li J."/>
            <person name="Zhao F."/>
            <person name="Cao W."/>
        </authorList>
    </citation>
    <scope>NUCLEOTIDE SEQUENCE</scope>
    <source>
        <strain evidence="3">Rmic-2018</strain>
        <tissue evidence="3">Larvae</tissue>
    </source>
</reference>
<dbReference type="InterPro" id="IPR011009">
    <property type="entry name" value="Kinase-like_dom_sf"/>
</dbReference>
<protein>
    <recommendedName>
        <fullName evidence="2">Protein kinase domain-containing protein</fullName>
    </recommendedName>
</protein>